<organism evidence="1 2">
    <name type="scientific">Burkholderia phage Paku</name>
    <dbReference type="NCBI Taxonomy" id="2859650"/>
    <lineage>
        <taxon>Viruses</taxon>
        <taxon>Duplodnaviria</taxon>
        <taxon>Heunggongvirae</taxon>
        <taxon>Uroviricota</taxon>
        <taxon>Caudoviricetes</taxon>
        <taxon>Autographivirales</taxon>
        <taxon>Autonotataviridae</taxon>
        <taxon>Pakuvirus</taxon>
        <taxon>Pakuvirus paku</taxon>
    </lineage>
</organism>
<dbReference type="Proteomes" id="UP000827220">
    <property type="component" value="Segment"/>
</dbReference>
<gene>
    <name evidence="1" type="ORF">CPT_Paku_011</name>
</gene>
<evidence type="ECO:0000313" key="1">
    <source>
        <dbReference type="EMBL" id="QYW02305.1"/>
    </source>
</evidence>
<name>A0AAE8BI60_9CAUD</name>
<accession>A0AAE8BI60</accession>
<sequence>MLRHLLIGAFVAVMCASALAAPSQDRPRSATARLVQCKADIAPLEANSPALYHDMLQRCVQIFKRDAEPQEMAAYLQYLSAP</sequence>
<reference evidence="1" key="1">
    <citation type="submission" date="2021-06" db="EMBL/GenBank/DDBJ databases">
        <title>Complete genome sequence of Burkholderia cenocepacia phage Paku.</title>
        <authorList>
            <person name="Rezene S."/>
            <person name="Yao G."/>
            <person name="Burrowes B."/>
            <person name="Liu M."/>
            <person name="Gill J."/>
        </authorList>
    </citation>
    <scope>NUCLEOTIDE SEQUENCE</scope>
</reference>
<protein>
    <submittedName>
        <fullName evidence="1">Uncharacterized protein</fullName>
    </submittedName>
</protein>
<proteinExistence type="predicted"/>
<evidence type="ECO:0000313" key="2">
    <source>
        <dbReference type="Proteomes" id="UP000827220"/>
    </source>
</evidence>
<keyword evidence="2" id="KW-1185">Reference proteome</keyword>
<dbReference type="EMBL" id="MZ326863">
    <property type="protein sequence ID" value="QYW02305.1"/>
    <property type="molecule type" value="Genomic_DNA"/>
</dbReference>